<protein>
    <submittedName>
        <fullName evidence="1">Uncharacterized protein</fullName>
    </submittedName>
</protein>
<proteinExistence type="predicted"/>
<reference evidence="1" key="1">
    <citation type="journal article" date="2018" name="J. Ind. Microbiol. Biotechnol.">
        <title>Genome mining reveals uncommon alkylpyrones as type III PKS products from myxobacteria.</title>
        <authorList>
            <person name="Hug J.J."/>
            <person name="Panter F."/>
            <person name="Krug D."/>
            <person name="Muller R."/>
        </authorList>
    </citation>
    <scope>NUCLEOTIDE SEQUENCE</scope>
    <source>
        <strain evidence="1">MCy9487</strain>
    </source>
</reference>
<dbReference type="AlphaFoldDB" id="A0A3Q8I271"/>
<organism evidence="1">
    <name type="scientific">Cystobacterineae bacterium</name>
    <dbReference type="NCBI Taxonomy" id="1934914"/>
    <lineage>
        <taxon>Bacteria</taxon>
        <taxon>Pseudomonadati</taxon>
        <taxon>Myxococcota</taxon>
        <taxon>Myxococcia</taxon>
        <taxon>Myxococcales</taxon>
        <taxon>Cystobacterineae</taxon>
    </lineage>
</organism>
<evidence type="ECO:0000313" key="1">
    <source>
        <dbReference type="EMBL" id="AYM52857.1"/>
    </source>
</evidence>
<accession>A0A3Q8I271</accession>
<name>A0A3Q8I271_9BACT</name>
<dbReference type="EMBL" id="MH908886">
    <property type="protein sequence ID" value="AYM52857.1"/>
    <property type="molecule type" value="Genomic_DNA"/>
</dbReference>
<sequence length="102" mass="11368">MWLHCYDTAETLEVFGGFRPFDRVPLVGEHFVLKPGGRHYRVGLVIHLAYSDSRAGGLRESDVAAEVWAFRVNDTAMFEEAKKGALTEIPPEELEDDSSAVS</sequence>